<reference evidence="8" key="1">
    <citation type="journal article" date="2020" name="Stud. Mycol.">
        <title>101 Dothideomycetes genomes: a test case for predicting lifestyles and emergence of pathogens.</title>
        <authorList>
            <person name="Haridas S."/>
            <person name="Albert R."/>
            <person name="Binder M."/>
            <person name="Bloem J."/>
            <person name="Labutti K."/>
            <person name="Salamov A."/>
            <person name="Andreopoulos B."/>
            <person name="Baker S."/>
            <person name="Barry K."/>
            <person name="Bills G."/>
            <person name="Bluhm B."/>
            <person name="Cannon C."/>
            <person name="Castanera R."/>
            <person name="Culley D."/>
            <person name="Daum C."/>
            <person name="Ezra D."/>
            <person name="Gonzalez J."/>
            <person name="Henrissat B."/>
            <person name="Kuo A."/>
            <person name="Liang C."/>
            <person name="Lipzen A."/>
            <person name="Lutzoni F."/>
            <person name="Magnuson J."/>
            <person name="Mondo S."/>
            <person name="Nolan M."/>
            <person name="Ohm R."/>
            <person name="Pangilinan J."/>
            <person name="Park H.-J."/>
            <person name="Ramirez L."/>
            <person name="Alfaro M."/>
            <person name="Sun H."/>
            <person name="Tritt A."/>
            <person name="Yoshinaga Y."/>
            <person name="Zwiers L.-H."/>
            <person name="Turgeon B."/>
            <person name="Goodwin S."/>
            <person name="Spatafora J."/>
            <person name="Crous P."/>
            <person name="Grigoriev I."/>
        </authorList>
    </citation>
    <scope>NUCLEOTIDE SEQUENCE</scope>
    <source>
        <strain evidence="8">CBS 480.64</strain>
    </source>
</reference>
<protein>
    <submittedName>
        <fullName evidence="8">Uncharacterized protein</fullName>
    </submittedName>
</protein>
<feature type="transmembrane region" description="Helical" evidence="7">
    <location>
        <begin position="306"/>
        <end position="328"/>
    </location>
</feature>
<dbReference type="EMBL" id="MU005978">
    <property type="protein sequence ID" value="KAF2860771.1"/>
    <property type="molecule type" value="Genomic_DNA"/>
</dbReference>
<dbReference type="InterPro" id="IPR051584">
    <property type="entry name" value="GPCR-associated_LMBR1"/>
</dbReference>
<accession>A0A6A7BZT6</accession>
<feature type="transmembrane region" description="Helical" evidence="7">
    <location>
        <begin position="33"/>
        <end position="53"/>
    </location>
</feature>
<dbReference type="Pfam" id="PF04791">
    <property type="entry name" value="LMBR1"/>
    <property type="match status" value="1"/>
</dbReference>
<organism evidence="8 9">
    <name type="scientific">Piedraia hortae CBS 480.64</name>
    <dbReference type="NCBI Taxonomy" id="1314780"/>
    <lineage>
        <taxon>Eukaryota</taxon>
        <taxon>Fungi</taxon>
        <taxon>Dikarya</taxon>
        <taxon>Ascomycota</taxon>
        <taxon>Pezizomycotina</taxon>
        <taxon>Dothideomycetes</taxon>
        <taxon>Dothideomycetidae</taxon>
        <taxon>Capnodiales</taxon>
        <taxon>Piedraiaceae</taxon>
        <taxon>Piedraia</taxon>
    </lineage>
</organism>
<keyword evidence="4 7" id="KW-1133">Transmembrane helix</keyword>
<feature type="transmembrane region" description="Helical" evidence="7">
    <location>
        <begin position="6"/>
        <end position="26"/>
    </location>
</feature>
<keyword evidence="9" id="KW-1185">Reference proteome</keyword>
<evidence type="ECO:0000256" key="4">
    <source>
        <dbReference type="ARBA" id="ARBA00022989"/>
    </source>
</evidence>
<feature type="transmembrane region" description="Helical" evidence="7">
    <location>
        <begin position="141"/>
        <end position="165"/>
    </location>
</feature>
<evidence type="ECO:0000256" key="1">
    <source>
        <dbReference type="ARBA" id="ARBA00004141"/>
    </source>
</evidence>
<feature type="transmembrane region" description="Helical" evidence="7">
    <location>
        <begin position="434"/>
        <end position="454"/>
    </location>
</feature>
<feature type="transmembrane region" description="Helical" evidence="7">
    <location>
        <begin position="112"/>
        <end position="129"/>
    </location>
</feature>
<feature type="transmembrane region" description="Helical" evidence="7">
    <location>
        <begin position="73"/>
        <end position="91"/>
    </location>
</feature>
<evidence type="ECO:0000256" key="7">
    <source>
        <dbReference type="SAM" id="Phobius"/>
    </source>
</evidence>
<dbReference type="InterPro" id="IPR006876">
    <property type="entry name" value="LMBR1-like_membr_prot"/>
</dbReference>
<name>A0A6A7BZT6_9PEZI</name>
<dbReference type="PANTHER" id="PTHR21355:SF0">
    <property type="entry name" value="G-PROTEIN COUPLED RECEPTOR-ASSOCIATED PROTEIN LMBRD2"/>
    <property type="match status" value="1"/>
</dbReference>
<dbReference type="OrthoDB" id="203099at2759"/>
<dbReference type="GO" id="GO:0016020">
    <property type="term" value="C:membrane"/>
    <property type="evidence" value="ECO:0007669"/>
    <property type="project" value="UniProtKB-SubCell"/>
</dbReference>
<proteinExistence type="inferred from homology"/>
<evidence type="ECO:0000313" key="9">
    <source>
        <dbReference type="Proteomes" id="UP000799421"/>
    </source>
</evidence>
<comment type="similarity">
    <text evidence="2">Belongs to the LIMR family.</text>
</comment>
<evidence type="ECO:0000256" key="5">
    <source>
        <dbReference type="ARBA" id="ARBA00023136"/>
    </source>
</evidence>
<keyword evidence="6" id="KW-0175">Coiled coil</keyword>
<sequence length="542" mass="60707">MKAAIAVVLALCLSSIPVLLLLRHYLPLRTTPAYLLVPVFLALALPCSIVFLVPIDLSRSSDPELLVTWRVAYWLTFALTWLILPILGEYCDSGHRHVSDRLRYSLHRNARYYMYVFGAGAIGLVYFLYQNGMHVASVKGLVMALAYAWGLVLAIALMGHGIVALPRKLFREATVEKRLVKVECSATQVKSRLNDAISELDNTERTFRRLKTAQLPPSLRNWVEEVEIPYQPPLRSDPAIPNVVTEAYLAELTRKLKRARYKKARRAEEWNSLLQHAKSYRETQTNCNKSKITWYIHMRALPALRLSAAFLLSLAGAALIFSEIIQSFSPRLSLINLTIPRSGHPTKITPWGEAISALWLLYMNTTILYSMTRLRIWGNRALVKRTTYPESACWYGAQIAKLAVPISYNFITLLPPSAYRGTAFYGFLGKEVDLTPLGAAFSSFFPLVLILMVAGSFYAGSRVEGDEGDVEEGISLLRREGRLLIAAEGMGMAGPGSVDEDVEEGDDSPRHFYQDLAITPSYFQGAPMSWVRNGMDSAASFW</sequence>
<feature type="transmembrane region" description="Helical" evidence="7">
    <location>
        <begin position="348"/>
        <end position="371"/>
    </location>
</feature>
<evidence type="ECO:0000313" key="8">
    <source>
        <dbReference type="EMBL" id="KAF2860771.1"/>
    </source>
</evidence>
<keyword evidence="3 7" id="KW-0812">Transmembrane</keyword>
<comment type="subcellular location">
    <subcellularLocation>
        <location evidence="1">Membrane</location>
        <topology evidence="1">Multi-pass membrane protein</topology>
    </subcellularLocation>
</comment>
<keyword evidence="5 7" id="KW-0472">Membrane</keyword>
<dbReference type="PANTHER" id="PTHR21355">
    <property type="entry name" value="G-PROTEIN COUPLED RECEPTOR-ASSOCIATED PROTEIN LMBRD2"/>
    <property type="match status" value="1"/>
</dbReference>
<dbReference type="AlphaFoldDB" id="A0A6A7BZT6"/>
<dbReference type="Proteomes" id="UP000799421">
    <property type="component" value="Unassembled WGS sequence"/>
</dbReference>
<evidence type="ECO:0000256" key="2">
    <source>
        <dbReference type="ARBA" id="ARBA00010487"/>
    </source>
</evidence>
<evidence type="ECO:0000256" key="6">
    <source>
        <dbReference type="SAM" id="Coils"/>
    </source>
</evidence>
<feature type="transmembrane region" description="Helical" evidence="7">
    <location>
        <begin position="392"/>
        <end position="414"/>
    </location>
</feature>
<gene>
    <name evidence="8" type="ORF">K470DRAFT_299553</name>
</gene>
<feature type="coiled-coil region" evidence="6">
    <location>
        <begin position="186"/>
        <end position="213"/>
    </location>
</feature>
<evidence type="ECO:0000256" key="3">
    <source>
        <dbReference type="ARBA" id="ARBA00022692"/>
    </source>
</evidence>